<reference evidence="7" key="1">
    <citation type="journal article" date="2020" name="Nat. Commun.">
        <title>Large-scale genome sequencing of mycorrhizal fungi provides insights into the early evolution of symbiotic traits.</title>
        <authorList>
            <person name="Miyauchi S."/>
            <person name="Kiss E."/>
            <person name="Kuo A."/>
            <person name="Drula E."/>
            <person name="Kohler A."/>
            <person name="Sanchez-Garcia M."/>
            <person name="Morin E."/>
            <person name="Andreopoulos B."/>
            <person name="Barry K.W."/>
            <person name="Bonito G."/>
            <person name="Buee M."/>
            <person name="Carver A."/>
            <person name="Chen C."/>
            <person name="Cichocki N."/>
            <person name="Clum A."/>
            <person name="Culley D."/>
            <person name="Crous P.W."/>
            <person name="Fauchery L."/>
            <person name="Girlanda M."/>
            <person name="Hayes R.D."/>
            <person name="Keri Z."/>
            <person name="LaButti K."/>
            <person name="Lipzen A."/>
            <person name="Lombard V."/>
            <person name="Magnuson J."/>
            <person name="Maillard F."/>
            <person name="Murat C."/>
            <person name="Nolan M."/>
            <person name="Ohm R.A."/>
            <person name="Pangilinan J."/>
            <person name="Pereira M.F."/>
            <person name="Perotto S."/>
            <person name="Peter M."/>
            <person name="Pfister S."/>
            <person name="Riley R."/>
            <person name="Sitrit Y."/>
            <person name="Stielow J.B."/>
            <person name="Szollosi G."/>
            <person name="Zifcakova L."/>
            <person name="Stursova M."/>
            <person name="Spatafora J.W."/>
            <person name="Tedersoo L."/>
            <person name="Vaario L.M."/>
            <person name="Yamada A."/>
            <person name="Yan M."/>
            <person name="Wang P."/>
            <person name="Xu J."/>
            <person name="Bruns T."/>
            <person name="Baldrian P."/>
            <person name="Vilgalys R."/>
            <person name="Dunand C."/>
            <person name="Henrissat B."/>
            <person name="Grigoriev I.V."/>
            <person name="Hibbett D."/>
            <person name="Nagy L.G."/>
            <person name="Martin F.M."/>
        </authorList>
    </citation>
    <scope>NUCLEOTIDE SEQUENCE</scope>
    <source>
        <strain evidence="7">UH-Tt-Lm1</strain>
    </source>
</reference>
<dbReference type="InterPro" id="IPR031468">
    <property type="entry name" value="SMP_LBD"/>
</dbReference>
<dbReference type="GO" id="GO:0006869">
    <property type="term" value="P:lipid transport"/>
    <property type="evidence" value="ECO:0007669"/>
    <property type="project" value="UniProtKB-KW"/>
</dbReference>
<comment type="subcellular location">
    <subcellularLocation>
        <location evidence="1">Membrane</location>
    </subcellularLocation>
</comment>
<dbReference type="Proteomes" id="UP000736335">
    <property type="component" value="Unassembled WGS sequence"/>
</dbReference>
<dbReference type="PROSITE" id="PS51847">
    <property type="entry name" value="SMP"/>
    <property type="match status" value="1"/>
</dbReference>
<evidence type="ECO:0000256" key="1">
    <source>
        <dbReference type="ARBA" id="ARBA00004370"/>
    </source>
</evidence>
<keyword evidence="5" id="KW-0472">Membrane</keyword>
<evidence type="ECO:0000256" key="3">
    <source>
        <dbReference type="ARBA" id="ARBA00023055"/>
    </source>
</evidence>
<reference evidence="7" key="2">
    <citation type="submission" date="2020-11" db="EMBL/GenBank/DDBJ databases">
        <authorList>
            <consortium name="DOE Joint Genome Institute"/>
            <person name="Kuo A."/>
            <person name="Miyauchi S."/>
            <person name="Kiss E."/>
            <person name="Drula E."/>
            <person name="Kohler A."/>
            <person name="Sanchez-Garcia M."/>
            <person name="Andreopoulos B."/>
            <person name="Barry K.W."/>
            <person name="Bonito G."/>
            <person name="Buee M."/>
            <person name="Carver A."/>
            <person name="Chen C."/>
            <person name="Cichocki N."/>
            <person name="Clum A."/>
            <person name="Culley D."/>
            <person name="Crous P.W."/>
            <person name="Fauchery L."/>
            <person name="Girlanda M."/>
            <person name="Hayes R."/>
            <person name="Keri Z."/>
            <person name="Labutti K."/>
            <person name="Lipzen A."/>
            <person name="Lombard V."/>
            <person name="Magnuson J."/>
            <person name="Maillard F."/>
            <person name="Morin E."/>
            <person name="Murat C."/>
            <person name="Nolan M."/>
            <person name="Ohm R."/>
            <person name="Pangilinan J."/>
            <person name="Pereira M."/>
            <person name="Perotto S."/>
            <person name="Peter M."/>
            <person name="Riley R."/>
            <person name="Sitrit Y."/>
            <person name="Stielow B."/>
            <person name="Szollosi G."/>
            <person name="Zifcakova L."/>
            <person name="Stursova M."/>
            <person name="Spatafora J.W."/>
            <person name="Tedersoo L."/>
            <person name="Vaario L.-M."/>
            <person name="Yamada A."/>
            <person name="Yan M."/>
            <person name="Wang P."/>
            <person name="Xu J."/>
            <person name="Bruns T."/>
            <person name="Baldrian P."/>
            <person name="Vilgalys R."/>
            <person name="Henrissat B."/>
            <person name="Grigoriev I.V."/>
            <person name="Hibbett D."/>
            <person name="Nagy L.G."/>
            <person name="Martin F.M."/>
        </authorList>
    </citation>
    <scope>NUCLEOTIDE SEQUENCE</scope>
    <source>
        <strain evidence="7">UH-Tt-Lm1</strain>
    </source>
</reference>
<gene>
    <name evidence="7" type="ORF">BJ322DRAFT_1015029</name>
</gene>
<evidence type="ECO:0000256" key="2">
    <source>
        <dbReference type="ARBA" id="ARBA00022448"/>
    </source>
</evidence>
<name>A0A9P6H343_9AGAM</name>
<dbReference type="EMBL" id="WIUZ02000024">
    <property type="protein sequence ID" value="KAF9778165.1"/>
    <property type="molecule type" value="Genomic_DNA"/>
</dbReference>
<keyword evidence="8" id="KW-1185">Reference proteome</keyword>
<dbReference type="InterPro" id="IPR019411">
    <property type="entry name" value="MMM1_dom"/>
</dbReference>
<dbReference type="Pfam" id="PF10296">
    <property type="entry name" value="MMM1"/>
    <property type="match status" value="1"/>
</dbReference>
<evidence type="ECO:0000256" key="4">
    <source>
        <dbReference type="ARBA" id="ARBA00023121"/>
    </source>
</evidence>
<evidence type="ECO:0000259" key="6">
    <source>
        <dbReference type="PROSITE" id="PS51847"/>
    </source>
</evidence>
<protein>
    <recommendedName>
        <fullName evidence="6">SMP-LTD domain-containing protein</fullName>
    </recommendedName>
</protein>
<dbReference type="GO" id="GO:0008289">
    <property type="term" value="F:lipid binding"/>
    <property type="evidence" value="ECO:0007669"/>
    <property type="project" value="UniProtKB-KW"/>
</dbReference>
<evidence type="ECO:0000256" key="5">
    <source>
        <dbReference type="ARBA" id="ARBA00023136"/>
    </source>
</evidence>
<dbReference type="AlphaFoldDB" id="A0A9P6H343"/>
<evidence type="ECO:0000313" key="8">
    <source>
        <dbReference type="Proteomes" id="UP000736335"/>
    </source>
</evidence>
<feature type="domain" description="SMP-LTD" evidence="6">
    <location>
        <begin position="58"/>
        <end position="233"/>
    </location>
</feature>
<accession>A0A9P6H343</accession>
<comment type="caution">
    <text evidence="7">The sequence shown here is derived from an EMBL/GenBank/DDBJ whole genome shotgun (WGS) entry which is preliminary data.</text>
</comment>
<dbReference type="OrthoDB" id="5599157at2759"/>
<keyword evidence="3" id="KW-0445">Lipid transport</keyword>
<dbReference type="GO" id="GO:0016020">
    <property type="term" value="C:membrane"/>
    <property type="evidence" value="ECO:0007669"/>
    <property type="project" value="UniProtKB-SubCell"/>
</dbReference>
<sequence>PSFTRGLILGQASILLLIYFILKLLCFDSKLTPFPEESTEEGVPFFRPKQGEERAGDSVESAEWLNVLLKQASSLILGEYRCKLSATDRGLDGEKEKVALRRIQDLANAARPQTLLVLVRTLWGPIHIHSVDLGASAPQFSNAKITETIGGIPQVEFDLHYTDTAFISLLTTALSNYSFPGFAKLPLPLIIALELFSCKAGGGLIWVSAKTDGRRSQIVFTPSKPTTSTNNPL</sequence>
<feature type="non-terminal residue" evidence="7">
    <location>
        <position position="233"/>
    </location>
</feature>
<keyword evidence="4" id="KW-0446">Lipid-binding</keyword>
<evidence type="ECO:0000313" key="7">
    <source>
        <dbReference type="EMBL" id="KAF9778165.1"/>
    </source>
</evidence>
<organism evidence="7 8">
    <name type="scientific">Thelephora terrestris</name>
    <dbReference type="NCBI Taxonomy" id="56493"/>
    <lineage>
        <taxon>Eukaryota</taxon>
        <taxon>Fungi</taxon>
        <taxon>Dikarya</taxon>
        <taxon>Basidiomycota</taxon>
        <taxon>Agaricomycotina</taxon>
        <taxon>Agaricomycetes</taxon>
        <taxon>Thelephorales</taxon>
        <taxon>Thelephoraceae</taxon>
        <taxon>Thelephora</taxon>
    </lineage>
</organism>
<proteinExistence type="predicted"/>
<keyword evidence="2" id="KW-0813">Transport</keyword>